<dbReference type="Proteomes" id="UP000009223">
    <property type="component" value="Chromosome"/>
</dbReference>
<dbReference type="HOGENOM" id="CLU_2637008_0_0_12"/>
<name>F5YIV9_TREPZ</name>
<reference evidence="2 3" key="2">
    <citation type="journal article" date="2011" name="ISME J.">
        <title>RNA-seq reveals cooperative metabolic interactions between two termite-gut spirochete species in co-culture.</title>
        <authorList>
            <person name="Rosenthal A.Z."/>
            <person name="Matson E.G."/>
            <person name="Eldar A."/>
            <person name="Leadbetter J.R."/>
        </authorList>
    </citation>
    <scope>NUCLEOTIDE SEQUENCE [LARGE SCALE GENOMIC DNA]</scope>
    <source>
        <strain evidence="3">ATCC BAA-887 / DSM 12427 / ZAS-2</strain>
    </source>
</reference>
<dbReference type="KEGG" id="tpi:TREPR_3514"/>
<dbReference type="AlphaFoldDB" id="F5YIV9"/>
<accession>F5YIV9</accession>
<dbReference type="SUPFAM" id="SSF47413">
    <property type="entry name" value="lambda repressor-like DNA-binding domains"/>
    <property type="match status" value="1"/>
</dbReference>
<dbReference type="CDD" id="cd00093">
    <property type="entry name" value="HTH_XRE"/>
    <property type="match status" value="1"/>
</dbReference>
<reference evidence="3" key="1">
    <citation type="submission" date="2009-12" db="EMBL/GenBank/DDBJ databases">
        <title>Complete sequence of Treponema primitia strain ZAS-2.</title>
        <authorList>
            <person name="Tetu S.G."/>
            <person name="Matson E."/>
            <person name="Ren Q."/>
            <person name="Seshadri R."/>
            <person name="Elbourne L."/>
            <person name="Hassan K.A."/>
            <person name="Durkin A."/>
            <person name="Radune D."/>
            <person name="Mohamoud Y."/>
            <person name="Shay R."/>
            <person name="Jin S."/>
            <person name="Zhang X."/>
            <person name="Lucey K."/>
            <person name="Ballor N.R."/>
            <person name="Ottesen E."/>
            <person name="Rosenthal R."/>
            <person name="Allen A."/>
            <person name="Leadbetter J.R."/>
            <person name="Paulsen I.T."/>
        </authorList>
    </citation>
    <scope>NUCLEOTIDE SEQUENCE [LARGE SCALE GENOMIC DNA]</scope>
    <source>
        <strain evidence="3">ATCC BAA-887 / DSM 12427 / ZAS-2</strain>
    </source>
</reference>
<sequence>MFLLSNIERGNKWPYPETLNKLANALGIEVFELFRPEKALTEDIKALMDRLVQDISTSVNNSIESTYQQYRQEPRKK</sequence>
<organism evidence="2 3">
    <name type="scientific">Treponema primitia (strain ATCC BAA-887 / DSM 12427 / ZAS-2)</name>
    <dbReference type="NCBI Taxonomy" id="545694"/>
    <lineage>
        <taxon>Bacteria</taxon>
        <taxon>Pseudomonadati</taxon>
        <taxon>Spirochaetota</taxon>
        <taxon>Spirochaetia</taxon>
        <taxon>Spirochaetales</taxon>
        <taxon>Treponemataceae</taxon>
        <taxon>Treponema</taxon>
    </lineage>
</organism>
<dbReference type="InterPro" id="IPR001387">
    <property type="entry name" value="Cro/C1-type_HTH"/>
</dbReference>
<dbReference type="InterPro" id="IPR010982">
    <property type="entry name" value="Lambda_DNA-bd_dom_sf"/>
</dbReference>
<keyword evidence="3" id="KW-1185">Reference proteome</keyword>
<dbReference type="EMBL" id="CP001843">
    <property type="protein sequence ID" value="AEF86737.1"/>
    <property type="molecule type" value="Genomic_DNA"/>
</dbReference>
<gene>
    <name evidence="2" type="ordered locus">TREPR_3514</name>
</gene>
<dbReference type="STRING" id="545694.TREPR_3514"/>
<evidence type="ECO:0000259" key="1">
    <source>
        <dbReference type="PROSITE" id="PS50943"/>
    </source>
</evidence>
<feature type="domain" description="HTH cro/C1-type" evidence="1">
    <location>
        <begin position="4"/>
        <end position="33"/>
    </location>
</feature>
<proteinExistence type="predicted"/>
<dbReference type="Gene3D" id="1.10.260.40">
    <property type="entry name" value="lambda repressor-like DNA-binding domains"/>
    <property type="match status" value="1"/>
</dbReference>
<evidence type="ECO:0000313" key="2">
    <source>
        <dbReference type="EMBL" id="AEF86737.1"/>
    </source>
</evidence>
<dbReference type="PROSITE" id="PS50943">
    <property type="entry name" value="HTH_CROC1"/>
    <property type="match status" value="1"/>
</dbReference>
<dbReference type="GO" id="GO:0003677">
    <property type="term" value="F:DNA binding"/>
    <property type="evidence" value="ECO:0007669"/>
    <property type="project" value="InterPro"/>
</dbReference>
<evidence type="ECO:0000313" key="3">
    <source>
        <dbReference type="Proteomes" id="UP000009223"/>
    </source>
</evidence>
<protein>
    <recommendedName>
        <fullName evidence="1">HTH cro/C1-type domain-containing protein</fullName>
    </recommendedName>
</protein>